<feature type="transmembrane region" description="Helical" evidence="1">
    <location>
        <begin position="176"/>
        <end position="198"/>
    </location>
</feature>
<sequence>MKKFNHLFKKENSSIDGLPDKRTKKFILLLFVCFFFFYLQYKPYSGQIHEFRTISEYFFGIYQFIINQTLGIVHEGGHGICYILPCPKFVMVMNGTLFQWLFPFGVAYYYKKQKNYMAYYVGIFILGISFDYSSWYMSTAHEGAIVPAAKSFLGVDGIHDFNYMFTTLGVMPYESLISGMTKLVSVLLMAGALIAMFFEAFSNQKEEQ</sequence>
<feature type="transmembrane region" description="Helical" evidence="1">
    <location>
        <begin position="89"/>
        <end position="110"/>
    </location>
</feature>
<keyword evidence="1" id="KW-0812">Transmembrane</keyword>
<gene>
    <name evidence="2" type="ORF">MNB_SV-8-1012</name>
</gene>
<dbReference type="AlphaFoldDB" id="A0A1W1BUS1"/>
<evidence type="ECO:0000256" key="1">
    <source>
        <dbReference type="SAM" id="Phobius"/>
    </source>
</evidence>
<reference evidence="2" key="1">
    <citation type="submission" date="2016-10" db="EMBL/GenBank/DDBJ databases">
        <authorList>
            <person name="de Groot N.N."/>
        </authorList>
    </citation>
    <scope>NUCLEOTIDE SEQUENCE</scope>
</reference>
<keyword evidence="1" id="KW-1133">Transmembrane helix</keyword>
<proteinExistence type="predicted"/>
<keyword evidence="1" id="KW-0472">Membrane</keyword>
<dbReference type="EMBL" id="FPHD01000044">
    <property type="protein sequence ID" value="SFV57211.1"/>
    <property type="molecule type" value="Genomic_DNA"/>
</dbReference>
<name>A0A1W1BUS1_9ZZZZ</name>
<protein>
    <submittedName>
        <fullName evidence="2">Uncharacterized protein</fullName>
    </submittedName>
</protein>
<feature type="transmembrane region" description="Helical" evidence="1">
    <location>
        <begin position="26"/>
        <end position="41"/>
    </location>
</feature>
<organism evidence="2">
    <name type="scientific">hydrothermal vent metagenome</name>
    <dbReference type="NCBI Taxonomy" id="652676"/>
    <lineage>
        <taxon>unclassified sequences</taxon>
        <taxon>metagenomes</taxon>
        <taxon>ecological metagenomes</taxon>
    </lineage>
</organism>
<accession>A0A1W1BUS1</accession>
<feature type="transmembrane region" description="Helical" evidence="1">
    <location>
        <begin position="117"/>
        <end position="137"/>
    </location>
</feature>
<evidence type="ECO:0000313" key="2">
    <source>
        <dbReference type="EMBL" id="SFV57211.1"/>
    </source>
</evidence>